<dbReference type="Gramene" id="TraesPARA_EIv1.0_1604960.1">
    <property type="protein sequence ID" value="TraesPARA_EIv1.0_1604960.1.CDS1"/>
    <property type="gene ID" value="TraesPARA_EIv1.0_1604960"/>
</dbReference>
<protein>
    <submittedName>
        <fullName evidence="2">Uncharacterized protein</fullName>
    </submittedName>
</protein>
<dbReference type="Gramene" id="TraesWEE_scaffold_074932_01G000100.1">
    <property type="protein sequence ID" value="TraesWEE_scaffold_074932_01G000100.1"/>
    <property type="gene ID" value="TraesWEE_scaffold_074932_01G000100"/>
</dbReference>
<keyword evidence="3" id="KW-1185">Reference proteome</keyword>
<dbReference type="EnsemblPlants" id="TraesCS5A02G089800.1">
    <property type="protein sequence ID" value="TraesCS5A02G089800.1.cds1"/>
    <property type="gene ID" value="TraesCS5A02G089800"/>
</dbReference>
<dbReference type="Gramene" id="TraesCS5A03G0226900.1">
    <property type="protein sequence ID" value="TraesCS5A03G0226900.1.CDS1"/>
    <property type="gene ID" value="TraesCS5A03G0226900"/>
</dbReference>
<sequence length="177" mass="19942">MATVATATTPAPPIKPQTGTLGFPSTLSVPPPPPSRSKPRHATIAIAPFHQRASEALPWLCRSHSLLRRCPRSWLAHRWRIHRLQACQEPDVDTGDAIVFFHDILFFVYFVFFTEQRNIKFSELPRRLRHLSIRSVFASTPMVSSRSSMPRNPIGFLAVYQCPSRVRRPVAALSSCG</sequence>
<feature type="region of interest" description="Disordered" evidence="1">
    <location>
        <begin position="1"/>
        <end position="39"/>
    </location>
</feature>
<dbReference type="AlphaFoldDB" id="A0A3B6KE18"/>
<accession>A0A3B6KE18</accession>
<organism evidence="2">
    <name type="scientific">Triticum aestivum</name>
    <name type="common">Wheat</name>
    <dbReference type="NCBI Taxonomy" id="4565"/>
    <lineage>
        <taxon>Eukaryota</taxon>
        <taxon>Viridiplantae</taxon>
        <taxon>Streptophyta</taxon>
        <taxon>Embryophyta</taxon>
        <taxon>Tracheophyta</taxon>
        <taxon>Spermatophyta</taxon>
        <taxon>Magnoliopsida</taxon>
        <taxon>Liliopsida</taxon>
        <taxon>Poales</taxon>
        <taxon>Poaceae</taxon>
        <taxon>BOP clade</taxon>
        <taxon>Pooideae</taxon>
        <taxon>Triticodae</taxon>
        <taxon>Triticeae</taxon>
        <taxon>Triticinae</taxon>
        <taxon>Triticum</taxon>
    </lineage>
</organism>
<dbReference type="OMA" id="MPRNPVG"/>
<name>A0A3B6KE18_WHEAT</name>
<dbReference type="Proteomes" id="UP000019116">
    <property type="component" value="Chromosome 5A"/>
</dbReference>
<reference evidence="2" key="2">
    <citation type="submission" date="2018-10" db="UniProtKB">
        <authorList>
            <consortium name="EnsemblPlants"/>
        </authorList>
    </citation>
    <scope>IDENTIFICATION</scope>
</reference>
<dbReference type="Gramene" id="TraesCLE_scaffold_110118_01G000100.1">
    <property type="protein sequence ID" value="TraesCLE_scaffold_110118_01G000100.1"/>
    <property type="gene ID" value="TraesCLE_scaffold_110118_01G000100"/>
</dbReference>
<evidence type="ECO:0000313" key="2">
    <source>
        <dbReference type="EnsemblPlants" id="TraesCS5A02G089800.1.cds1"/>
    </source>
</evidence>
<evidence type="ECO:0000313" key="3">
    <source>
        <dbReference type="Proteomes" id="UP000019116"/>
    </source>
</evidence>
<reference evidence="2" key="1">
    <citation type="submission" date="2018-08" db="EMBL/GenBank/DDBJ databases">
        <authorList>
            <person name="Rossello M."/>
        </authorList>
    </citation>
    <scope>NUCLEOTIDE SEQUENCE [LARGE SCALE GENOMIC DNA]</scope>
    <source>
        <strain evidence="2">cv. Chinese Spring</strain>
    </source>
</reference>
<dbReference type="Gramene" id="TraesCS5A02G089800.1">
    <property type="protein sequence ID" value="TraesCS5A02G089800.1.cds1"/>
    <property type="gene ID" value="TraesCS5A02G089800"/>
</dbReference>
<evidence type="ECO:0000256" key="1">
    <source>
        <dbReference type="SAM" id="MobiDB-lite"/>
    </source>
</evidence>
<dbReference type="Gramene" id="TraesCAD_scaffold_132452_01G000100.1">
    <property type="protein sequence ID" value="TraesCAD_scaffold_132452_01G000100.1"/>
    <property type="gene ID" value="TraesCAD_scaffold_132452_01G000100"/>
</dbReference>
<dbReference type="Gramene" id="TraesROB_scaffold_107449_01G000100.1">
    <property type="protein sequence ID" value="TraesROB_scaffold_107449_01G000100.1"/>
    <property type="gene ID" value="TraesROB_scaffold_107449_01G000100"/>
</dbReference>
<proteinExistence type="predicted"/>